<dbReference type="InterPro" id="IPR006143">
    <property type="entry name" value="RND_pump_MFP"/>
</dbReference>
<feature type="domain" description="Multidrug resistance protein MdtA-like C-terminal permuted SH3" evidence="7">
    <location>
        <begin position="276"/>
        <end position="336"/>
    </location>
</feature>
<dbReference type="Proteomes" id="UP000256919">
    <property type="component" value="Unassembled WGS sequence"/>
</dbReference>
<dbReference type="Pfam" id="PF25876">
    <property type="entry name" value="HH_MFP_RND"/>
    <property type="match status" value="1"/>
</dbReference>
<dbReference type="InterPro" id="IPR058626">
    <property type="entry name" value="MdtA-like_b-barrel"/>
</dbReference>
<evidence type="ECO:0000256" key="2">
    <source>
        <dbReference type="ARBA" id="ARBA00009477"/>
    </source>
</evidence>
<evidence type="ECO:0000256" key="3">
    <source>
        <dbReference type="SAM" id="Coils"/>
    </source>
</evidence>
<name>A0A3D9N374_9FLAO</name>
<comment type="subcellular location">
    <subcellularLocation>
        <location evidence="1">Cell envelope</location>
    </subcellularLocation>
</comment>
<dbReference type="GO" id="GO:0046677">
    <property type="term" value="P:response to antibiotic"/>
    <property type="evidence" value="ECO:0007669"/>
    <property type="project" value="TreeGrafter"/>
</dbReference>
<dbReference type="GO" id="GO:0005886">
    <property type="term" value="C:plasma membrane"/>
    <property type="evidence" value="ECO:0007669"/>
    <property type="project" value="TreeGrafter"/>
</dbReference>
<dbReference type="Pfam" id="PF25944">
    <property type="entry name" value="Beta-barrel_RND"/>
    <property type="match status" value="1"/>
</dbReference>
<dbReference type="InterPro" id="IPR058627">
    <property type="entry name" value="MdtA-like_C"/>
</dbReference>
<feature type="domain" description="Multidrug resistance protein MdtA-like alpha-helical hairpin" evidence="4">
    <location>
        <begin position="96"/>
        <end position="150"/>
    </location>
</feature>
<dbReference type="Pfam" id="PF25917">
    <property type="entry name" value="BSH_RND"/>
    <property type="match status" value="1"/>
</dbReference>
<proteinExistence type="inferred from homology"/>
<evidence type="ECO:0000259" key="4">
    <source>
        <dbReference type="Pfam" id="PF25876"/>
    </source>
</evidence>
<dbReference type="AlphaFoldDB" id="A0A3D9N374"/>
<dbReference type="Gene3D" id="2.40.30.170">
    <property type="match status" value="1"/>
</dbReference>
<dbReference type="PANTHER" id="PTHR30158">
    <property type="entry name" value="ACRA/E-RELATED COMPONENT OF DRUG EFFLUX TRANSPORTER"/>
    <property type="match status" value="1"/>
</dbReference>
<dbReference type="InterPro" id="IPR058625">
    <property type="entry name" value="MdtA-like_BSH"/>
</dbReference>
<protein>
    <submittedName>
        <fullName evidence="8">Membrane fusion protein (Multidrug efflux system)</fullName>
    </submittedName>
</protein>
<sequence>MNTIKKITIFTGLFMCITLASCEEHKEEKHEESTFLVTNPIKKDTTLIKDYVSQIHSIRHIELRALEKGYLKNISVDEGQHVKKGQQLFQIMPNIYQAELNKAKAESKVAQIELANTQLLADGNVVSPNELAMAQANLEKANAEVSLAQTHLGFTSIKAPFNGIINHLEAREGSLLDEGELLTTLSDNSEMWVYFNVPEAEYLDYITSEAKKNNTNVELLMANNKRFNQKGIVETIEGEFDSETGNIAFRATFPNPDGILRHGETGSILMTIPFKDVVIIPQKATFEILDKTYVFVVDTNHVVHQREITIGAELPHLFIVAKGLSETETILLEGIKMVRDQEEIHTKTVDPVTVLSNLELYAE</sequence>
<dbReference type="Gene3D" id="1.10.287.470">
    <property type="entry name" value="Helix hairpin bin"/>
    <property type="match status" value="1"/>
</dbReference>
<comment type="similarity">
    <text evidence="2">Belongs to the membrane fusion protein (MFP) (TC 8.A.1) family.</text>
</comment>
<evidence type="ECO:0000313" key="8">
    <source>
        <dbReference type="EMBL" id="REE25424.1"/>
    </source>
</evidence>
<dbReference type="GO" id="GO:0030313">
    <property type="term" value="C:cell envelope"/>
    <property type="evidence" value="ECO:0007669"/>
    <property type="project" value="UniProtKB-SubCell"/>
</dbReference>
<feature type="domain" description="Multidrug resistance protein MdtA-like barrel-sandwich hybrid" evidence="5">
    <location>
        <begin position="60"/>
        <end position="180"/>
    </location>
</feature>
<keyword evidence="3" id="KW-0175">Coiled coil</keyword>
<dbReference type="NCBIfam" id="TIGR01730">
    <property type="entry name" value="RND_mfp"/>
    <property type="match status" value="1"/>
</dbReference>
<organism evidence="8 9">
    <name type="scientific">Winogradskyella pacifica</name>
    <dbReference type="NCBI Taxonomy" id="664642"/>
    <lineage>
        <taxon>Bacteria</taxon>
        <taxon>Pseudomonadati</taxon>
        <taxon>Bacteroidota</taxon>
        <taxon>Flavobacteriia</taxon>
        <taxon>Flavobacteriales</taxon>
        <taxon>Flavobacteriaceae</taxon>
        <taxon>Winogradskyella</taxon>
    </lineage>
</organism>
<dbReference type="GO" id="GO:0022857">
    <property type="term" value="F:transmembrane transporter activity"/>
    <property type="evidence" value="ECO:0007669"/>
    <property type="project" value="InterPro"/>
</dbReference>
<feature type="domain" description="Multidrug resistance protein MdtA-like beta-barrel" evidence="6">
    <location>
        <begin position="191"/>
        <end position="270"/>
    </location>
</feature>
<accession>A0A3D9N374</accession>
<evidence type="ECO:0000259" key="6">
    <source>
        <dbReference type="Pfam" id="PF25944"/>
    </source>
</evidence>
<keyword evidence="9" id="KW-1185">Reference proteome</keyword>
<dbReference type="PANTHER" id="PTHR30158:SF23">
    <property type="entry name" value="MULTIDRUG RESISTANCE PROTEIN MEXA"/>
    <property type="match status" value="1"/>
</dbReference>
<evidence type="ECO:0000259" key="7">
    <source>
        <dbReference type="Pfam" id="PF25967"/>
    </source>
</evidence>
<comment type="caution">
    <text evidence="8">The sequence shown here is derived from an EMBL/GenBank/DDBJ whole genome shotgun (WGS) entry which is preliminary data.</text>
</comment>
<feature type="coiled-coil region" evidence="3">
    <location>
        <begin position="102"/>
        <end position="151"/>
    </location>
</feature>
<dbReference type="EMBL" id="QREI01000002">
    <property type="protein sequence ID" value="REE25424.1"/>
    <property type="molecule type" value="Genomic_DNA"/>
</dbReference>
<evidence type="ECO:0000313" key="9">
    <source>
        <dbReference type="Proteomes" id="UP000256919"/>
    </source>
</evidence>
<gene>
    <name evidence="8" type="ORF">DFQ09_10213</name>
</gene>
<reference evidence="8 9" key="1">
    <citation type="submission" date="2018-07" db="EMBL/GenBank/DDBJ databases">
        <title>Genomic Encyclopedia of Type Strains, Phase III (KMG-III): the genomes of soil and plant-associated and newly described type strains.</title>
        <authorList>
            <person name="Whitman W."/>
        </authorList>
    </citation>
    <scope>NUCLEOTIDE SEQUENCE [LARGE SCALE GENOMIC DNA]</scope>
    <source>
        <strain evidence="8 9">CECT 7948</strain>
    </source>
</reference>
<dbReference type="InterPro" id="IPR058624">
    <property type="entry name" value="MdtA-like_HH"/>
</dbReference>
<evidence type="ECO:0000259" key="5">
    <source>
        <dbReference type="Pfam" id="PF25917"/>
    </source>
</evidence>
<dbReference type="SUPFAM" id="SSF111369">
    <property type="entry name" value="HlyD-like secretion proteins"/>
    <property type="match status" value="1"/>
</dbReference>
<dbReference type="PROSITE" id="PS51257">
    <property type="entry name" value="PROKAR_LIPOPROTEIN"/>
    <property type="match status" value="1"/>
</dbReference>
<dbReference type="Gene3D" id="2.40.420.20">
    <property type="match status" value="1"/>
</dbReference>
<dbReference type="Gene3D" id="2.40.50.100">
    <property type="match status" value="1"/>
</dbReference>
<dbReference type="Pfam" id="PF25967">
    <property type="entry name" value="RND-MFP_C"/>
    <property type="match status" value="1"/>
</dbReference>
<evidence type="ECO:0000256" key="1">
    <source>
        <dbReference type="ARBA" id="ARBA00004196"/>
    </source>
</evidence>